<organism evidence="21 22">
    <name type="scientific">Candidatus Limisoma faecipullorum</name>
    <dbReference type="NCBI Taxonomy" id="2840854"/>
    <lineage>
        <taxon>Bacteria</taxon>
        <taxon>Pseudomonadati</taxon>
        <taxon>Bacteroidota</taxon>
        <taxon>Bacteroidia</taxon>
        <taxon>Bacteroidales</taxon>
        <taxon>Candidatus Limisoma</taxon>
    </lineage>
</organism>
<sequence>MDLSNETKFLKGLLLRLEDLLRFVWHKTKSGCRWYKRTYESARWYKRAVMLVVTFFVVFFIYLGMVDVNFLWLFGKSPGLEAIAHPKQDIASVIYSDDGVVMGRYFRENRLPVTYEEIPPMLVKALVSTEDERFYDHFGIDFQGVFAAVKDMIVHGEARGASTITQQLVKNMFKTRTEYSTGLLGYIPGVRMLIMKTKEWITAVKIEMFYSKEEILTMYFNTVDFGSNAYGIRTAAQTYYSEKPKELTIDQCAVLVGMLKATTYYNPRINPENSRRRRNVVLNNMYTHDVISKSERDSLSGLPIVLKYKVTTSYDGDALYFREELADSVGKWCKENGYDLYGDGLKIHTTIDSRMQRYAEEAVMEHMEQVQRNFNGDWGGTNPWQDANHHEIPGFIENIARHTDAYERLSELFPDNPDSVEYYMNYPHHVKVFDYENGTKDMMLSTMDSIRYMVRFMHCGFIAMEPQTGEIKAWVGDVDFDHWKYDKVTAHRQPGSTFKLFVYTAAMENGLSPCDERIDQYRQYDAFDGNGQPVKWAPRNSEGYYSGSPMTLKYAFARSINSIAVAVADEVGIDNVIDVAHRIGVHSPLKATPSLALGASDVTLYEMVNSYCTVMNGGKYNVPSFVTRIEDSNGKVIYEHRPEQRQVISYESAFLMQQMLLAGMTEPGGTSMGLWGYDIHRFDTNFGGKTGTTNNNSDGWYVGVTKNLVGGCWVGGEYRSIHFRTGRMGQGSHTAMPVYAYFMEKVLKDPSLSRYRGKISDKPDVPIEGRSWNCRTVLPPDTAVNDSTIADIVGVKIEKIVDEDADSIG</sequence>
<dbReference type="SUPFAM" id="SSF56601">
    <property type="entry name" value="beta-lactamase/transpeptidase-like"/>
    <property type="match status" value="1"/>
</dbReference>
<comment type="subcellular location">
    <subcellularLocation>
        <location evidence="1">Cell membrane</location>
    </subcellularLocation>
</comment>
<evidence type="ECO:0000256" key="5">
    <source>
        <dbReference type="ARBA" id="ARBA00022475"/>
    </source>
</evidence>
<keyword evidence="5" id="KW-1003">Cell membrane</keyword>
<dbReference type="PANTHER" id="PTHR32282">
    <property type="entry name" value="BINDING PROTEIN TRANSPEPTIDASE, PUTATIVE-RELATED"/>
    <property type="match status" value="1"/>
</dbReference>
<dbReference type="GO" id="GO:0009002">
    <property type="term" value="F:serine-type D-Ala-D-Ala carboxypeptidase activity"/>
    <property type="evidence" value="ECO:0007669"/>
    <property type="project" value="UniProtKB-EC"/>
</dbReference>
<comment type="similarity">
    <text evidence="3">In the C-terminal section; belongs to the transpeptidase family.</text>
</comment>
<reference evidence="21" key="1">
    <citation type="submission" date="2020-10" db="EMBL/GenBank/DDBJ databases">
        <authorList>
            <person name="Gilroy R."/>
        </authorList>
    </citation>
    <scope>NUCLEOTIDE SEQUENCE</scope>
    <source>
        <strain evidence="21">6919</strain>
    </source>
</reference>
<dbReference type="EMBL" id="JADIMC010000064">
    <property type="protein sequence ID" value="MBO8476458.1"/>
    <property type="molecule type" value="Genomic_DNA"/>
</dbReference>
<keyword evidence="18" id="KW-1133">Transmembrane helix</keyword>
<evidence type="ECO:0000256" key="7">
    <source>
        <dbReference type="ARBA" id="ARBA00022670"/>
    </source>
</evidence>
<keyword evidence="10" id="KW-0378">Hydrolase</keyword>
<keyword evidence="14" id="KW-0511">Multifunctional enzyme</keyword>
<evidence type="ECO:0000256" key="15">
    <source>
        <dbReference type="ARBA" id="ARBA00023316"/>
    </source>
</evidence>
<dbReference type="InterPro" id="IPR050396">
    <property type="entry name" value="Glycosyltr_51/Transpeptidase"/>
</dbReference>
<keyword evidence="7" id="KW-0645">Protease</keyword>
<evidence type="ECO:0000256" key="10">
    <source>
        <dbReference type="ARBA" id="ARBA00022801"/>
    </source>
</evidence>
<evidence type="ECO:0000256" key="11">
    <source>
        <dbReference type="ARBA" id="ARBA00022960"/>
    </source>
</evidence>
<comment type="caution">
    <text evidence="21">The sequence shown here is derived from an EMBL/GenBank/DDBJ whole genome shotgun (WGS) entry which is preliminary data.</text>
</comment>
<comment type="pathway">
    <text evidence="2">Cell wall biogenesis; peptidoglycan biosynthesis.</text>
</comment>
<name>A0A9D9IRR8_9BACT</name>
<dbReference type="SUPFAM" id="SSF53955">
    <property type="entry name" value="Lysozyme-like"/>
    <property type="match status" value="1"/>
</dbReference>
<feature type="domain" description="Glycosyl transferase family 51" evidence="20">
    <location>
        <begin position="101"/>
        <end position="285"/>
    </location>
</feature>
<keyword evidence="11" id="KW-0133">Cell shape</keyword>
<dbReference type="GO" id="GO:0030288">
    <property type="term" value="C:outer membrane-bounded periplasmic space"/>
    <property type="evidence" value="ECO:0007669"/>
    <property type="project" value="TreeGrafter"/>
</dbReference>
<evidence type="ECO:0000256" key="4">
    <source>
        <dbReference type="ARBA" id="ARBA00007739"/>
    </source>
</evidence>
<accession>A0A9D9IRR8</accession>
<dbReference type="InterPro" id="IPR012338">
    <property type="entry name" value="Beta-lactam/transpept-like"/>
</dbReference>
<dbReference type="Gene3D" id="1.10.3810.10">
    <property type="entry name" value="Biosynthetic peptidoglycan transglycosylase-like"/>
    <property type="match status" value="1"/>
</dbReference>
<dbReference type="InterPro" id="IPR001264">
    <property type="entry name" value="Glyco_trans_51"/>
</dbReference>
<feature type="domain" description="Penicillin-binding protein transpeptidase" evidence="19">
    <location>
        <begin position="461"/>
        <end position="705"/>
    </location>
</feature>
<keyword evidence="15" id="KW-0961">Cell wall biogenesis/degradation</keyword>
<proteinExistence type="inferred from homology"/>
<evidence type="ECO:0000256" key="8">
    <source>
        <dbReference type="ARBA" id="ARBA00022676"/>
    </source>
</evidence>
<reference evidence="21" key="2">
    <citation type="journal article" date="2021" name="PeerJ">
        <title>Extensive microbial diversity within the chicken gut microbiome revealed by metagenomics and culture.</title>
        <authorList>
            <person name="Gilroy R."/>
            <person name="Ravi A."/>
            <person name="Getino M."/>
            <person name="Pursley I."/>
            <person name="Horton D.L."/>
            <person name="Alikhan N.F."/>
            <person name="Baker D."/>
            <person name="Gharbi K."/>
            <person name="Hall N."/>
            <person name="Watson M."/>
            <person name="Adriaenssens E.M."/>
            <person name="Foster-Nyarko E."/>
            <person name="Jarju S."/>
            <person name="Secka A."/>
            <person name="Antonio M."/>
            <person name="Oren A."/>
            <person name="Chaudhuri R.R."/>
            <person name="La Ragione R."/>
            <person name="Hildebrand F."/>
            <person name="Pallen M.J."/>
        </authorList>
    </citation>
    <scope>NUCLEOTIDE SEQUENCE</scope>
    <source>
        <strain evidence="21">6919</strain>
    </source>
</reference>
<evidence type="ECO:0000256" key="17">
    <source>
        <dbReference type="ARBA" id="ARBA00049902"/>
    </source>
</evidence>
<evidence type="ECO:0000256" key="2">
    <source>
        <dbReference type="ARBA" id="ARBA00004752"/>
    </source>
</evidence>
<dbReference type="Proteomes" id="UP000823598">
    <property type="component" value="Unassembled WGS sequence"/>
</dbReference>
<evidence type="ECO:0000256" key="6">
    <source>
        <dbReference type="ARBA" id="ARBA00022645"/>
    </source>
</evidence>
<dbReference type="AlphaFoldDB" id="A0A9D9IRR8"/>
<dbReference type="InterPro" id="IPR036950">
    <property type="entry name" value="PBP_transglycosylase"/>
</dbReference>
<dbReference type="Gene3D" id="3.40.710.10">
    <property type="entry name" value="DD-peptidase/beta-lactamase superfamily"/>
    <property type="match status" value="2"/>
</dbReference>
<dbReference type="GO" id="GO:0008658">
    <property type="term" value="F:penicillin binding"/>
    <property type="evidence" value="ECO:0007669"/>
    <property type="project" value="InterPro"/>
</dbReference>
<keyword evidence="12" id="KW-0573">Peptidoglycan synthesis</keyword>
<evidence type="ECO:0000259" key="19">
    <source>
        <dbReference type="Pfam" id="PF00905"/>
    </source>
</evidence>
<evidence type="ECO:0000256" key="16">
    <source>
        <dbReference type="ARBA" id="ARBA00034000"/>
    </source>
</evidence>
<comment type="catalytic activity">
    <reaction evidence="17">
        <text>[GlcNAc-(1-&gt;4)-Mur2Ac(oyl-L-Ala-gamma-D-Glu-L-Lys-D-Ala-D-Ala)](n)-di-trans,octa-cis-undecaprenyl diphosphate + beta-D-GlcNAc-(1-&gt;4)-Mur2Ac(oyl-L-Ala-gamma-D-Glu-L-Lys-D-Ala-D-Ala)-di-trans,octa-cis-undecaprenyl diphosphate = [GlcNAc-(1-&gt;4)-Mur2Ac(oyl-L-Ala-gamma-D-Glu-L-Lys-D-Ala-D-Ala)](n+1)-di-trans,octa-cis-undecaprenyl diphosphate + di-trans,octa-cis-undecaprenyl diphosphate + H(+)</text>
        <dbReference type="Rhea" id="RHEA:23708"/>
        <dbReference type="Rhea" id="RHEA-COMP:9602"/>
        <dbReference type="Rhea" id="RHEA-COMP:9603"/>
        <dbReference type="ChEBI" id="CHEBI:15378"/>
        <dbReference type="ChEBI" id="CHEBI:58405"/>
        <dbReference type="ChEBI" id="CHEBI:60033"/>
        <dbReference type="ChEBI" id="CHEBI:78435"/>
        <dbReference type="EC" id="2.4.99.28"/>
    </reaction>
</comment>
<evidence type="ECO:0000256" key="13">
    <source>
        <dbReference type="ARBA" id="ARBA00023136"/>
    </source>
</evidence>
<dbReference type="GO" id="GO:0008955">
    <property type="term" value="F:peptidoglycan glycosyltransferase activity"/>
    <property type="evidence" value="ECO:0007669"/>
    <property type="project" value="UniProtKB-EC"/>
</dbReference>
<evidence type="ECO:0000259" key="20">
    <source>
        <dbReference type="Pfam" id="PF00912"/>
    </source>
</evidence>
<keyword evidence="6" id="KW-0121">Carboxypeptidase</keyword>
<dbReference type="PANTHER" id="PTHR32282:SF11">
    <property type="entry name" value="PENICILLIN-BINDING PROTEIN 1B"/>
    <property type="match status" value="1"/>
</dbReference>
<keyword evidence="13 18" id="KW-0472">Membrane</keyword>
<dbReference type="GO" id="GO:0071555">
    <property type="term" value="P:cell wall organization"/>
    <property type="evidence" value="ECO:0007669"/>
    <property type="project" value="UniProtKB-KW"/>
</dbReference>
<dbReference type="GO" id="GO:0005886">
    <property type="term" value="C:plasma membrane"/>
    <property type="evidence" value="ECO:0007669"/>
    <property type="project" value="UniProtKB-SubCell"/>
</dbReference>
<dbReference type="GO" id="GO:0008360">
    <property type="term" value="P:regulation of cell shape"/>
    <property type="evidence" value="ECO:0007669"/>
    <property type="project" value="UniProtKB-KW"/>
</dbReference>
<protein>
    <submittedName>
        <fullName evidence="21">Transglycosylase domain-containing protein</fullName>
    </submittedName>
</protein>
<dbReference type="GO" id="GO:0009252">
    <property type="term" value="P:peptidoglycan biosynthetic process"/>
    <property type="evidence" value="ECO:0007669"/>
    <property type="project" value="UniProtKB-KW"/>
</dbReference>
<evidence type="ECO:0000256" key="3">
    <source>
        <dbReference type="ARBA" id="ARBA00007090"/>
    </source>
</evidence>
<dbReference type="InterPro" id="IPR023346">
    <property type="entry name" value="Lysozyme-like_dom_sf"/>
</dbReference>
<evidence type="ECO:0000313" key="21">
    <source>
        <dbReference type="EMBL" id="MBO8476458.1"/>
    </source>
</evidence>
<gene>
    <name evidence="21" type="ORF">IAB88_05640</name>
</gene>
<keyword evidence="9" id="KW-0808">Transferase</keyword>
<dbReference type="GO" id="GO:0006508">
    <property type="term" value="P:proteolysis"/>
    <property type="evidence" value="ECO:0007669"/>
    <property type="project" value="UniProtKB-KW"/>
</dbReference>
<dbReference type="Pfam" id="PF00905">
    <property type="entry name" value="Transpeptidase"/>
    <property type="match status" value="1"/>
</dbReference>
<evidence type="ECO:0000256" key="14">
    <source>
        <dbReference type="ARBA" id="ARBA00023268"/>
    </source>
</evidence>
<dbReference type="InterPro" id="IPR001460">
    <property type="entry name" value="PCN-bd_Tpept"/>
</dbReference>
<evidence type="ECO:0000313" key="22">
    <source>
        <dbReference type="Proteomes" id="UP000823598"/>
    </source>
</evidence>
<evidence type="ECO:0000256" key="1">
    <source>
        <dbReference type="ARBA" id="ARBA00004236"/>
    </source>
</evidence>
<feature type="transmembrane region" description="Helical" evidence="18">
    <location>
        <begin position="48"/>
        <end position="74"/>
    </location>
</feature>
<evidence type="ECO:0000256" key="9">
    <source>
        <dbReference type="ARBA" id="ARBA00022679"/>
    </source>
</evidence>
<comment type="similarity">
    <text evidence="4">In the N-terminal section; belongs to the glycosyltransferase 51 family.</text>
</comment>
<comment type="catalytic activity">
    <reaction evidence="16">
        <text>Preferential cleavage: (Ac)2-L-Lys-D-Ala-|-D-Ala. Also transpeptidation of peptidyl-alanyl moieties that are N-acyl substituents of D-alanine.</text>
        <dbReference type="EC" id="3.4.16.4"/>
    </reaction>
</comment>
<keyword evidence="8" id="KW-0328">Glycosyltransferase</keyword>
<dbReference type="Pfam" id="PF00912">
    <property type="entry name" value="Transgly"/>
    <property type="match status" value="1"/>
</dbReference>
<evidence type="ECO:0000256" key="18">
    <source>
        <dbReference type="SAM" id="Phobius"/>
    </source>
</evidence>
<evidence type="ECO:0000256" key="12">
    <source>
        <dbReference type="ARBA" id="ARBA00022984"/>
    </source>
</evidence>
<keyword evidence="18" id="KW-0812">Transmembrane</keyword>